<reference evidence="3" key="1">
    <citation type="journal article" date="2019" name="Int. J. Syst. Evol. Microbiol.">
        <title>The Global Catalogue of Microorganisms (GCM) 10K type strain sequencing project: providing services to taxonomists for standard genome sequencing and annotation.</title>
        <authorList>
            <consortium name="The Broad Institute Genomics Platform"/>
            <consortium name="The Broad Institute Genome Sequencing Center for Infectious Disease"/>
            <person name="Wu L."/>
            <person name="Ma J."/>
        </authorList>
    </citation>
    <scope>NUCLEOTIDE SEQUENCE [LARGE SCALE GENOMIC DNA]</scope>
    <source>
        <strain evidence="3">JCM 17563</strain>
    </source>
</reference>
<evidence type="ECO:0000256" key="1">
    <source>
        <dbReference type="SAM" id="MobiDB-lite"/>
    </source>
</evidence>
<dbReference type="EMBL" id="BAABBQ010000001">
    <property type="protein sequence ID" value="GAA4011467.1"/>
    <property type="molecule type" value="Genomic_DNA"/>
</dbReference>
<comment type="caution">
    <text evidence="2">The sequence shown here is derived from an EMBL/GenBank/DDBJ whole genome shotgun (WGS) entry which is preliminary data.</text>
</comment>
<organism evidence="2 3">
    <name type="scientific">Sphingomonas swuensis</name>
    <dbReference type="NCBI Taxonomy" id="977800"/>
    <lineage>
        <taxon>Bacteria</taxon>
        <taxon>Pseudomonadati</taxon>
        <taxon>Pseudomonadota</taxon>
        <taxon>Alphaproteobacteria</taxon>
        <taxon>Sphingomonadales</taxon>
        <taxon>Sphingomonadaceae</taxon>
        <taxon>Sphingomonas</taxon>
    </lineage>
</organism>
<gene>
    <name evidence="2" type="ORF">GCM10022280_06320</name>
</gene>
<accession>A0ABP7SGK0</accession>
<evidence type="ECO:0000313" key="2">
    <source>
        <dbReference type="EMBL" id="GAA4011467.1"/>
    </source>
</evidence>
<sequence length="69" mass="7285">MSVGGGQDLETLGGEAKLEKLEKQLVIIAHQNSGYARHTKHSCHSGHGPTGVVPNGQLRKAPNSVGSWK</sequence>
<name>A0ABP7SGK0_9SPHN</name>
<evidence type="ECO:0000313" key="3">
    <source>
        <dbReference type="Proteomes" id="UP001500235"/>
    </source>
</evidence>
<keyword evidence="3" id="KW-1185">Reference proteome</keyword>
<proteinExistence type="predicted"/>
<feature type="region of interest" description="Disordered" evidence="1">
    <location>
        <begin position="37"/>
        <end position="69"/>
    </location>
</feature>
<dbReference type="Proteomes" id="UP001500235">
    <property type="component" value="Unassembled WGS sequence"/>
</dbReference>
<protein>
    <submittedName>
        <fullName evidence="2">Uncharacterized protein</fullName>
    </submittedName>
</protein>